<keyword evidence="3" id="KW-1185">Reference proteome</keyword>
<dbReference type="OrthoDB" id="10304430at2759"/>
<feature type="compositionally biased region" description="Low complexity" evidence="1">
    <location>
        <begin position="65"/>
        <end position="76"/>
    </location>
</feature>
<reference evidence="3" key="1">
    <citation type="journal article" date="2020" name="Genome Biol.">
        <title>Gamete binning: chromosome-level and haplotype-resolved genome assembly enabled by high-throughput single-cell sequencing of gamete genomes.</title>
        <authorList>
            <person name="Campoy J.A."/>
            <person name="Sun H."/>
            <person name="Goel M."/>
            <person name="Jiao W.-B."/>
            <person name="Folz-Donahue K."/>
            <person name="Wang N."/>
            <person name="Rubio M."/>
            <person name="Liu C."/>
            <person name="Kukat C."/>
            <person name="Ruiz D."/>
            <person name="Huettel B."/>
            <person name="Schneeberger K."/>
        </authorList>
    </citation>
    <scope>NUCLEOTIDE SEQUENCE [LARGE SCALE GENOMIC DNA]</scope>
    <source>
        <strain evidence="3">cv. Rojo Pasion</strain>
    </source>
</reference>
<feature type="compositionally biased region" description="Basic and acidic residues" evidence="1">
    <location>
        <begin position="44"/>
        <end position="61"/>
    </location>
</feature>
<name>A0A6J5WY80_PRUAR</name>
<dbReference type="Proteomes" id="UP000507245">
    <property type="component" value="Unassembled WGS sequence"/>
</dbReference>
<evidence type="ECO:0000313" key="2">
    <source>
        <dbReference type="EMBL" id="CAB4304967.1"/>
    </source>
</evidence>
<dbReference type="EMBL" id="CAEKKB010000003">
    <property type="protein sequence ID" value="CAB4304967.1"/>
    <property type="molecule type" value="Genomic_DNA"/>
</dbReference>
<dbReference type="AlphaFoldDB" id="A0A6J5WY80"/>
<gene>
    <name evidence="2" type="ORF">ORAREDHAP_LOCUS22796</name>
</gene>
<proteinExistence type="predicted"/>
<evidence type="ECO:0000313" key="3">
    <source>
        <dbReference type="Proteomes" id="UP000507245"/>
    </source>
</evidence>
<organism evidence="2 3">
    <name type="scientific">Prunus armeniaca</name>
    <name type="common">Apricot</name>
    <name type="synonym">Armeniaca vulgaris</name>
    <dbReference type="NCBI Taxonomy" id="36596"/>
    <lineage>
        <taxon>Eukaryota</taxon>
        <taxon>Viridiplantae</taxon>
        <taxon>Streptophyta</taxon>
        <taxon>Embryophyta</taxon>
        <taxon>Tracheophyta</taxon>
        <taxon>Spermatophyta</taxon>
        <taxon>Magnoliopsida</taxon>
        <taxon>eudicotyledons</taxon>
        <taxon>Gunneridae</taxon>
        <taxon>Pentapetalae</taxon>
        <taxon>rosids</taxon>
        <taxon>fabids</taxon>
        <taxon>Rosales</taxon>
        <taxon>Rosaceae</taxon>
        <taxon>Amygdaloideae</taxon>
        <taxon>Amygdaleae</taxon>
        <taxon>Prunus</taxon>
    </lineage>
</organism>
<protein>
    <submittedName>
        <fullName evidence="2">Uncharacterized protein</fullName>
    </submittedName>
</protein>
<feature type="region of interest" description="Disordered" evidence="1">
    <location>
        <begin position="37"/>
        <end position="76"/>
    </location>
</feature>
<sequence>MMGKKTGRRCGDQNLSQTCQGLGTLLKFSCHCPTGTHYSQNSEKVNESDVHGVAEEHEGRRGRIPAATAAAAASEPAASLVVVDAEQGERELDLVPSPYSPDQVRVAESTQDGADADPVEALVAAEGDDDGADGGGGRGGHVAEAEVFPEGVVAGEGGPEAADAGGDAEGRPVEAFEDLDEDVNVVVDEELGPFLFVF</sequence>
<evidence type="ECO:0000256" key="1">
    <source>
        <dbReference type="SAM" id="MobiDB-lite"/>
    </source>
</evidence>
<accession>A0A6J5WY80</accession>